<sequence length="177" mass="19851">MWHRNNGYGSHHMLDDAPFSLWDPEIYDFRSPSHLETQWIINRFHATAVTYSWPEMVIETHFPPSPISLTVASVAALFVPPGFKLRRLSVSSNIANPRIPDPVPQIRLGRWVLPSQAQQKVIYTALAAIASVRVINYIPPTIYVKLDATDGTQQACQAASGGFRRCTITAVLLHFLT</sequence>
<organism evidence="1 2">
    <name type="scientific">Terfezia boudieri ATCC MYA-4762</name>
    <dbReference type="NCBI Taxonomy" id="1051890"/>
    <lineage>
        <taxon>Eukaryota</taxon>
        <taxon>Fungi</taxon>
        <taxon>Dikarya</taxon>
        <taxon>Ascomycota</taxon>
        <taxon>Pezizomycotina</taxon>
        <taxon>Pezizomycetes</taxon>
        <taxon>Pezizales</taxon>
        <taxon>Pezizaceae</taxon>
        <taxon>Terfezia</taxon>
    </lineage>
</organism>
<evidence type="ECO:0000313" key="1">
    <source>
        <dbReference type="EMBL" id="RPB21875.1"/>
    </source>
</evidence>
<dbReference type="OrthoDB" id="5361958at2759"/>
<dbReference type="STRING" id="1051890.A0A3N4LV30"/>
<keyword evidence="2" id="KW-1185">Reference proteome</keyword>
<evidence type="ECO:0000313" key="2">
    <source>
        <dbReference type="Proteomes" id="UP000267821"/>
    </source>
</evidence>
<name>A0A3N4LV30_9PEZI</name>
<proteinExistence type="predicted"/>
<protein>
    <submittedName>
        <fullName evidence="1">Uncharacterized protein</fullName>
    </submittedName>
</protein>
<dbReference type="Proteomes" id="UP000267821">
    <property type="component" value="Unassembled WGS sequence"/>
</dbReference>
<dbReference type="InParanoid" id="A0A3N4LV30"/>
<dbReference type="AlphaFoldDB" id="A0A3N4LV30"/>
<gene>
    <name evidence="1" type="ORF">L211DRAFT_409056</name>
</gene>
<dbReference type="EMBL" id="ML121556">
    <property type="protein sequence ID" value="RPB21875.1"/>
    <property type="molecule type" value="Genomic_DNA"/>
</dbReference>
<accession>A0A3N4LV30</accession>
<reference evidence="1 2" key="1">
    <citation type="journal article" date="2018" name="Nat. Ecol. Evol.">
        <title>Pezizomycetes genomes reveal the molecular basis of ectomycorrhizal truffle lifestyle.</title>
        <authorList>
            <person name="Murat C."/>
            <person name="Payen T."/>
            <person name="Noel B."/>
            <person name="Kuo A."/>
            <person name="Morin E."/>
            <person name="Chen J."/>
            <person name="Kohler A."/>
            <person name="Krizsan K."/>
            <person name="Balestrini R."/>
            <person name="Da Silva C."/>
            <person name="Montanini B."/>
            <person name="Hainaut M."/>
            <person name="Levati E."/>
            <person name="Barry K.W."/>
            <person name="Belfiori B."/>
            <person name="Cichocki N."/>
            <person name="Clum A."/>
            <person name="Dockter R.B."/>
            <person name="Fauchery L."/>
            <person name="Guy J."/>
            <person name="Iotti M."/>
            <person name="Le Tacon F."/>
            <person name="Lindquist E.A."/>
            <person name="Lipzen A."/>
            <person name="Malagnac F."/>
            <person name="Mello A."/>
            <person name="Molinier V."/>
            <person name="Miyauchi S."/>
            <person name="Poulain J."/>
            <person name="Riccioni C."/>
            <person name="Rubini A."/>
            <person name="Sitrit Y."/>
            <person name="Splivallo R."/>
            <person name="Traeger S."/>
            <person name="Wang M."/>
            <person name="Zifcakova L."/>
            <person name="Wipf D."/>
            <person name="Zambonelli A."/>
            <person name="Paolocci F."/>
            <person name="Nowrousian M."/>
            <person name="Ottonello S."/>
            <person name="Baldrian P."/>
            <person name="Spatafora J.W."/>
            <person name="Henrissat B."/>
            <person name="Nagy L.G."/>
            <person name="Aury J.M."/>
            <person name="Wincker P."/>
            <person name="Grigoriev I.V."/>
            <person name="Bonfante P."/>
            <person name="Martin F.M."/>
        </authorList>
    </citation>
    <scope>NUCLEOTIDE SEQUENCE [LARGE SCALE GENOMIC DNA]</scope>
    <source>
        <strain evidence="1 2">ATCC MYA-4762</strain>
    </source>
</reference>